<comment type="caution">
    <text evidence="2">The sequence shown here is derived from an EMBL/GenBank/DDBJ whole genome shotgun (WGS) entry which is preliminary data.</text>
</comment>
<name>A0A9X0AKD5_9HELO</name>
<protein>
    <submittedName>
        <fullName evidence="2">Uncharacterized protein</fullName>
    </submittedName>
</protein>
<gene>
    <name evidence="2" type="ORF">OCU04_006751</name>
</gene>
<organism evidence="2 3">
    <name type="scientific">Sclerotinia nivalis</name>
    <dbReference type="NCBI Taxonomy" id="352851"/>
    <lineage>
        <taxon>Eukaryota</taxon>
        <taxon>Fungi</taxon>
        <taxon>Dikarya</taxon>
        <taxon>Ascomycota</taxon>
        <taxon>Pezizomycotina</taxon>
        <taxon>Leotiomycetes</taxon>
        <taxon>Helotiales</taxon>
        <taxon>Sclerotiniaceae</taxon>
        <taxon>Sclerotinia</taxon>
    </lineage>
</organism>
<dbReference type="Proteomes" id="UP001152300">
    <property type="component" value="Unassembled WGS sequence"/>
</dbReference>
<keyword evidence="1" id="KW-1133">Transmembrane helix</keyword>
<keyword evidence="1" id="KW-0472">Membrane</keyword>
<evidence type="ECO:0000256" key="1">
    <source>
        <dbReference type="SAM" id="Phobius"/>
    </source>
</evidence>
<evidence type="ECO:0000313" key="3">
    <source>
        <dbReference type="Proteomes" id="UP001152300"/>
    </source>
</evidence>
<feature type="transmembrane region" description="Helical" evidence="1">
    <location>
        <begin position="56"/>
        <end position="79"/>
    </location>
</feature>
<sequence length="83" mass="9336">MALDVMMAKILEVERQVTDRECKMMAAQLGKDFDEVFLRRVQLATSDQGHDFLLQLLVYFLAVHLGFLVHGGLSSVILANTKV</sequence>
<evidence type="ECO:0000313" key="2">
    <source>
        <dbReference type="EMBL" id="KAJ8064409.1"/>
    </source>
</evidence>
<accession>A0A9X0AKD5</accession>
<dbReference type="AlphaFoldDB" id="A0A9X0AKD5"/>
<reference evidence="2" key="1">
    <citation type="submission" date="2022-11" db="EMBL/GenBank/DDBJ databases">
        <title>Genome Resource of Sclerotinia nivalis Strain SnTB1, a Plant Pathogen Isolated from American Ginseng.</title>
        <authorList>
            <person name="Fan S."/>
        </authorList>
    </citation>
    <scope>NUCLEOTIDE SEQUENCE</scope>
    <source>
        <strain evidence="2">SnTB1</strain>
    </source>
</reference>
<keyword evidence="3" id="KW-1185">Reference proteome</keyword>
<proteinExistence type="predicted"/>
<keyword evidence="1" id="KW-0812">Transmembrane</keyword>
<dbReference type="EMBL" id="JAPEIS010000007">
    <property type="protein sequence ID" value="KAJ8064409.1"/>
    <property type="molecule type" value="Genomic_DNA"/>
</dbReference>